<evidence type="ECO:0000259" key="2">
    <source>
        <dbReference type="SMART" id="SM01349"/>
    </source>
</evidence>
<feature type="compositionally biased region" description="Basic residues" evidence="1">
    <location>
        <begin position="1348"/>
        <end position="1357"/>
    </location>
</feature>
<evidence type="ECO:0000256" key="1">
    <source>
        <dbReference type="SAM" id="MobiDB-lite"/>
    </source>
</evidence>
<feature type="region of interest" description="Disordered" evidence="1">
    <location>
        <begin position="703"/>
        <end position="736"/>
    </location>
</feature>
<feature type="compositionally biased region" description="Polar residues" evidence="1">
    <location>
        <begin position="1609"/>
        <end position="1619"/>
    </location>
</feature>
<feature type="compositionally biased region" description="Basic and acidic residues" evidence="1">
    <location>
        <begin position="1844"/>
        <end position="1854"/>
    </location>
</feature>
<sequence length="2076" mass="232879">MSGCLSSSMTGSTDAGPLQPQEEPASLPVARPLSLSENNGSSARRDSRHRHQSRRKMMSTPLSGQAIQLTPLWEHVVRTRRFPSEVDTQATFIEISERLRDPEWEVRQHALRVLMDVLPTLSIDVVDKVMQPVVPELINNLGHPAPAVRKGALDTLRVYLVHSPNREDMVQNILHDGLNRPDAHNPFQTNVTTGVILSAPLLLFPSSNSPPPTTQILKDATIAFASRLVQVPHQEAVLKSLMKIRDAVGEEEFESYLAHYDDKFKKNIDVLSKIYNIKSTKKKQNKNRTQDIMKADKKERAFDKWDSDSDTSGIAEEEDEIPPSRVVLETEIKFNEETAITMTILEEKDNDDSEDNEEKKNKIDVMNGIIEESSSADKRRTPRRVHFGGEIVKLRTPDSDDTESIEITPKTRIPLPVSPATKMPEMMRKRPSSQPCSPHMEKRGSRRASRSASSSPKREYTHNAQLSPKKSILTKTGGPLIVINSVTPTEEIKNMKKIKKSSETILENEAPRSSSQEINDISKKEDITLNQTAPLSANSEDKLTIKSKDENDLSKSVQVATIETSKNISLREEQAMILKRDSHADTIDSNRSNISEASSRQEKMMTKSSSPERKKTLRDKDNFELERECLNEQKLSGNSLSRRSNSFPFGSPVNECNAQIDSLIGVDFIDDDDDDDDERDVRTCGMITDRAVTVVNGKGRKEWRSQYNKKEGNVSEGNESVTCSSSEGEGKPQEPSWEELGLVGQEVLDDLHNKDDWRARVRGLERVASALRTSSALIAIESRLGSLLHAVLGGERSCRVAAAGLAVAKVVVAGVSEDALKKKLPQLAWGLARQGGPSAAQLARIAMLRLKPSLLLEQLLQPHCLSARNTKTRENALQLLIFSLVTFPSTEFKLETVASRVAAMVADRRRRVRQAALDTLAVLGQIYDSEEVIQAGRRAGEGNPDAETMLAAIRARLARKSLPLVSADGLVVYGLQISPTVQIATGPDVDWIVAGSGSVSPGTGRSRGQIIATSRSAQGRASRNDFLNNRESPWIERPNLVALGVGLQSKTEQSTAWQLQTNNNENDIKGLNGQNANAGMSSNANLRFEEQLRSFYTPLNQYDFVGTDAKNHREISDNFEQKTRNRRDINEVPKEKESIALRGESRIPVLLSRERPKITSQNREKSLNLEYINSNSRKQTTDMLDSNRNQINLQQENVGYAAIYQRRKRFQQEESQTLNQTFDSHTSGYRPASYRALGTNREYSDTTGNNDIIFSDDNSHSYNRFVDTDKFTNENESLNYAGGRQRSLSRNMQQQTLVEAYNSILERQRKFMDRNVYRPLRTPPNPSTHLYQDSQNLDTQTPSDRDRNARHRPKNRRTKDMAATQQRTEMDLISSNSQENRRSLSESFASPHRRRLRSLSPSQLHRSRHFVKFTSNRFHAASMYDINKTTMVNEEEYNIQNKRHFSPDAKGYHVQNSNKEESRYQEFLRSFSIGARERPKSASSSSSDISRDDQPGQEEDQDATLRDYNGNDNSGSSTPRSQNAGDPAFVITQQTTNCQSTTHDDVDSFFTPLDTNKMEYLITMAEASTVDEVSKEWSSEDDMKPASRIGSISRHSNHNELITVDENCNRSTESSSGVPEQSEDDRSSARRRSVVSALSNERILPYEDTKIFKESLQSKVTISPKRSESLYLSPNHSAHHSPISNSPIKRNSRCGSRNLIEDSKDLSEERIVASIVPDEDASIRSLNIVGHPPIDISIVGDSPAIIIASRPHSHETDEYENAKNVENDNPHNKINTQESTEEESSINDALEDRQSKDSASETNMEPGILKIESEPAEDVESRRRMPSKVPVRGSSRCRMPSNKRVMEKPSEKSKRMVQQCFSQLENKDWEITMKGLKALSQISKQHPEDLDSCAAGMIGRLLGRHIKNLRSQVARAACLAAGDVFSSQIRGIDQDLDDIAGPLLHRTADTNRFLRSDSNSALDQMVQYLPPHKTIGIIVLRGASHQNAVVRAATARLLSDITDRIGPDHIMILPRDVRDKLLNTGAKLLMDGNLDARNHAKRMFRRLTRCEGFRKALTDAVPETTLRHIDKTMKTL</sequence>
<feature type="region of interest" description="Disordered" evidence="1">
    <location>
        <begin position="1475"/>
        <end position="1525"/>
    </location>
</feature>
<feature type="region of interest" description="Disordered" evidence="1">
    <location>
        <begin position="1671"/>
        <end position="1694"/>
    </location>
</feature>
<dbReference type="EMBL" id="ADTU01009648">
    <property type="status" value="NOT_ANNOTATED_CDS"/>
    <property type="molecule type" value="Genomic_DNA"/>
</dbReference>
<dbReference type="eggNOG" id="ENOG502S9QP">
    <property type="taxonomic scope" value="Eukaryota"/>
</dbReference>
<dbReference type="GO" id="GO:0008017">
    <property type="term" value="F:microtubule binding"/>
    <property type="evidence" value="ECO:0007669"/>
    <property type="project" value="TreeGrafter"/>
</dbReference>
<evidence type="ECO:0000313" key="4">
    <source>
        <dbReference type="Proteomes" id="UP000005205"/>
    </source>
</evidence>
<organism evidence="3 4">
    <name type="scientific">Atta cephalotes</name>
    <name type="common">Leafcutter ant</name>
    <dbReference type="NCBI Taxonomy" id="12957"/>
    <lineage>
        <taxon>Eukaryota</taxon>
        <taxon>Metazoa</taxon>
        <taxon>Ecdysozoa</taxon>
        <taxon>Arthropoda</taxon>
        <taxon>Hexapoda</taxon>
        <taxon>Insecta</taxon>
        <taxon>Pterygota</taxon>
        <taxon>Neoptera</taxon>
        <taxon>Endopterygota</taxon>
        <taxon>Hymenoptera</taxon>
        <taxon>Apocrita</taxon>
        <taxon>Aculeata</taxon>
        <taxon>Formicoidea</taxon>
        <taxon>Formicidae</taxon>
        <taxon>Myrmicinae</taxon>
        <taxon>Atta</taxon>
    </lineage>
</organism>
<feature type="region of interest" description="Disordered" evidence="1">
    <location>
        <begin position="300"/>
        <end position="321"/>
    </location>
</feature>
<dbReference type="SMART" id="SM01349">
    <property type="entry name" value="TOG"/>
    <property type="match status" value="2"/>
</dbReference>
<feature type="region of interest" description="Disordered" evidence="1">
    <location>
        <begin position="580"/>
        <end position="621"/>
    </location>
</feature>
<feature type="compositionally biased region" description="Basic and acidic residues" evidence="1">
    <location>
        <begin position="1752"/>
        <end position="1771"/>
    </location>
</feature>
<reference evidence="3" key="2">
    <citation type="submission" date="2016-04" db="UniProtKB">
        <authorList>
            <consortium name="EnsemblMetazoa"/>
        </authorList>
    </citation>
    <scope>IDENTIFICATION</scope>
</reference>
<dbReference type="OrthoDB" id="63891at2759"/>
<dbReference type="PANTHER" id="PTHR21567:SF87">
    <property type="entry name" value="CRESCERIN-LIKE PROTEIN CHE-12"/>
    <property type="match status" value="1"/>
</dbReference>
<evidence type="ECO:0000313" key="3">
    <source>
        <dbReference type="EnsemblMetazoa" id="XP_012054177.1"/>
    </source>
</evidence>
<feature type="compositionally biased region" description="Basic and acidic residues" evidence="1">
    <location>
        <begin position="703"/>
        <end position="713"/>
    </location>
</feature>
<dbReference type="EMBL" id="ADTU01009649">
    <property type="status" value="NOT_ANNOTATED_CDS"/>
    <property type="molecule type" value="Genomic_DNA"/>
</dbReference>
<feature type="region of interest" description="Disordered" evidence="1">
    <location>
        <begin position="1"/>
        <end position="61"/>
    </location>
</feature>
<name>A0A158N9G9_ATTCE</name>
<dbReference type="FunCoup" id="A0A158N9G9">
    <property type="interactions" value="30"/>
</dbReference>
<feature type="compositionally biased region" description="Polar residues" evidence="1">
    <location>
        <begin position="1510"/>
        <end position="1524"/>
    </location>
</feature>
<dbReference type="EMBL" id="ADTU01009646">
    <property type="status" value="NOT_ANNOTATED_CDS"/>
    <property type="molecule type" value="Genomic_DNA"/>
</dbReference>
<dbReference type="Proteomes" id="UP000005205">
    <property type="component" value="Unassembled WGS sequence"/>
</dbReference>
<feature type="domain" description="TOG" evidence="2">
    <location>
        <begin position="729"/>
        <end position="946"/>
    </location>
</feature>
<dbReference type="EMBL" id="ADTU01009645">
    <property type="status" value="NOT_ANNOTATED_CDS"/>
    <property type="molecule type" value="Genomic_DNA"/>
</dbReference>
<feature type="compositionally biased region" description="Basic and acidic residues" evidence="1">
    <location>
        <begin position="1790"/>
        <end position="1799"/>
    </location>
</feature>
<dbReference type="SUPFAM" id="SSF48371">
    <property type="entry name" value="ARM repeat"/>
    <property type="match status" value="2"/>
</dbReference>
<feature type="compositionally biased region" description="Polar residues" evidence="1">
    <location>
        <begin position="1327"/>
        <end position="1342"/>
    </location>
</feature>
<feature type="region of interest" description="Disordered" evidence="1">
    <location>
        <begin position="503"/>
        <end position="535"/>
    </location>
</feature>
<dbReference type="InterPro" id="IPR034085">
    <property type="entry name" value="TOG"/>
</dbReference>
<feature type="region of interest" description="Disordered" evidence="1">
    <location>
        <begin position="1576"/>
        <end position="1633"/>
    </location>
</feature>
<protein>
    <recommendedName>
        <fullName evidence="2">TOG domain-containing protein</fullName>
    </recommendedName>
</protein>
<keyword evidence="4" id="KW-1185">Reference proteome</keyword>
<feature type="compositionally biased region" description="Polar residues" evidence="1">
    <location>
        <begin position="1"/>
        <end position="13"/>
    </location>
</feature>
<feature type="compositionally biased region" description="Polar residues" evidence="1">
    <location>
        <begin position="1363"/>
        <end position="1378"/>
    </location>
</feature>
<dbReference type="InterPro" id="IPR016024">
    <property type="entry name" value="ARM-type_fold"/>
</dbReference>
<feature type="region of interest" description="Disordered" evidence="1">
    <location>
        <begin position="346"/>
        <end position="472"/>
    </location>
</feature>
<dbReference type="Gene3D" id="1.25.10.10">
    <property type="entry name" value="Leucine-rich Repeat Variant"/>
    <property type="match status" value="3"/>
</dbReference>
<feature type="compositionally biased region" description="Polar residues" evidence="1">
    <location>
        <begin position="589"/>
        <end position="598"/>
    </location>
</feature>
<feature type="compositionally biased region" description="Basic residues" evidence="1">
    <location>
        <begin position="46"/>
        <end position="57"/>
    </location>
</feature>
<dbReference type="EMBL" id="ADTU01009647">
    <property type="status" value="NOT_ANNOTATED_CDS"/>
    <property type="molecule type" value="Genomic_DNA"/>
</dbReference>
<feature type="region of interest" description="Disordered" evidence="1">
    <location>
        <begin position="1315"/>
        <end position="1403"/>
    </location>
</feature>
<feature type="compositionally biased region" description="Basic and acidic residues" evidence="1">
    <location>
        <begin position="599"/>
        <end position="621"/>
    </location>
</feature>
<accession>A0A158N9G9</accession>
<gene>
    <name evidence="3" type="primary">105617220</name>
</gene>
<dbReference type="InterPro" id="IPR011989">
    <property type="entry name" value="ARM-like"/>
</dbReference>
<feature type="compositionally biased region" description="Polar residues" evidence="1">
    <location>
        <begin position="715"/>
        <end position="727"/>
    </location>
</feature>
<feature type="domain" description="TOG" evidence="2">
    <location>
        <begin position="1842"/>
        <end position="2075"/>
    </location>
</feature>
<dbReference type="KEGG" id="acep:105617220"/>
<dbReference type="EnsemblMetazoa" id="XM_012198787.1">
    <property type="protein sequence ID" value="XP_012054177.1"/>
    <property type="gene ID" value="LOC105617220"/>
</dbReference>
<dbReference type="InParanoid" id="A0A158N9G9"/>
<dbReference type="GO" id="GO:0005881">
    <property type="term" value="C:cytoplasmic microtubule"/>
    <property type="evidence" value="ECO:0007669"/>
    <property type="project" value="TreeGrafter"/>
</dbReference>
<dbReference type="GO" id="GO:0005929">
    <property type="term" value="C:cilium"/>
    <property type="evidence" value="ECO:0007669"/>
    <property type="project" value="TreeGrafter"/>
</dbReference>
<dbReference type="PANTHER" id="PTHR21567">
    <property type="entry name" value="CLASP"/>
    <property type="match status" value="1"/>
</dbReference>
<dbReference type="EMBL" id="ADTU01009644">
    <property type="status" value="NOT_ANNOTATED_CDS"/>
    <property type="molecule type" value="Genomic_DNA"/>
</dbReference>
<proteinExistence type="predicted"/>
<dbReference type="GO" id="GO:0000226">
    <property type="term" value="P:microtubule cytoskeleton organization"/>
    <property type="evidence" value="ECO:0007669"/>
    <property type="project" value="TreeGrafter"/>
</dbReference>
<feature type="compositionally biased region" description="Basic and acidic residues" evidence="1">
    <location>
        <begin position="1576"/>
        <end position="1585"/>
    </location>
</feature>
<feature type="region of interest" description="Disordered" evidence="1">
    <location>
        <begin position="1752"/>
        <end position="1854"/>
    </location>
</feature>
<dbReference type="EMBL" id="ADTU01009650">
    <property type="status" value="NOT_ANNOTATED_CDS"/>
    <property type="molecule type" value="Genomic_DNA"/>
</dbReference>
<reference evidence="4" key="1">
    <citation type="journal article" date="2011" name="PLoS Genet.">
        <title>The genome sequence of the leaf-cutter ant Atta cephalotes reveals insights into its obligate symbiotic lifestyle.</title>
        <authorList>
            <person name="Suen G."/>
            <person name="Teiling C."/>
            <person name="Li L."/>
            <person name="Holt C."/>
            <person name="Abouheif E."/>
            <person name="Bornberg-Bauer E."/>
            <person name="Bouffard P."/>
            <person name="Caldera E.J."/>
            <person name="Cash E."/>
            <person name="Cavanaugh A."/>
            <person name="Denas O."/>
            <person name="Elhaik E."/>
            <person name="Fave M.J."/>
            <person name="Gadau J."/>
            <person name="Gibson J.D."/>
            <person name="Graur D."/>
            <person name="Grubbs K.J."/>
            <person name="Hagen D.E."/>
            <person name="Harkins T.T."/>
            <person name="Helmkampf M."/>
            <person name="Hu H."/>
            <person name="Johnson B.R."/>
            <person name="Kim J."/>
            <person name="Marsh S.E."/>
            <person name="Moeller J.A."/>
            <person name="Munoz-Torres M.C."/>
            <person name="Murphy M.C."/>
            <person name="Naughton M.C."/>
            <person name="Nigam S."/>
            <person name="Overson R."/>
            <person name="Rajakumar R."/>
            <person name="Reese J.T."/>
            <person name="Scott J.J."/>
            <person name="Smith C.R."/>
            <person name="Tao S."/>
            <person name="Tsutsui N.D."/>
            <person name="Viljakainen L."/>
            <person name="Wissler L."/>
            <person name="Yandell M.D."/>
            <person name="Zimmer F."/>
            <person name="Taylor J."/>
            <person name="Slater S.C."/>
            <person name="Clifton S.W."/>
            <person name="Warren W.C."/>
            <person name="Elsik C.G."/>
            <person name="Smith C.D."/>
            <person name="Weinstock G.M."/>
            <person name="Gerardo N.M."/>
            <person name="Currie C.R."/>
        </authorList>
    </citation>
    <scope>NUCLEOTIDE SEQUENCE [LARGE SCALE GENOMIC DNA]</scope>
</reference>